<evidence type="ECO:0000313" key="1">
    <source>
        <dbReference type="EMBL" id="GBN50425.1"/>
    </source>
</evidence>
<feature type="non-terminal residue" evidence="1">
    <location>
        <position position="90"/>
    </location>
</feature>
<organism evidence="1 2">
    <name type="scientific">Araneus ventricosus</name>
    <name type="common">Orbweaver spider</name>
    <name type="synonym">Epeira ventricosa</name>
    <dbReference type="NCBI Taxonomy" id="182803"/>
    <lineage>
        <taxon>Eukaryota</taxon>
        <taxon>Metazoa</taxon>
        <taxon>Ecdysozoa</taxon>
        <taxon>Arthropoda</taxon>
        <taxon>Chelicerata</taxon>
        <taxon>Arachnida</taxon>
        <taxon>Araneae</taxon>
        <taxon>Araneomorphae</taxon>
        <taxon>Entelegynae</taxon>
        <taxon>Araneoidea</taxon>
        <taxon>Araneidae</taxon>
        <taxon>Araneus</taxon>
    </lineage>
</organism>
<sequence length="90" mass="10889">MMQQVQMIVCMSSEMDGFEVLKKPKPKKTTRKKMDPISKSNILKKIIYCLENKLYTHMLYWDVKKNKEFIIKFVHKNNPKWNSAYLELFK</sequence>
<reference evidence="1 2" key="1">
    <citation type="journal article" date="2019" name="Sci. Rep.">
        <title>Orb-weaving spider Araneus ventricosus genome elucidates the spidroin gene catalogue.</title>
        <authorList>
            <person name="Kono N."/>
            <person name="Nakamura H."/>
            <person name="Ohtoshi R."/>
            <person name="Moran D.A.P."/>
            <person name="Shinohara A."/>
            <person name="Yoshida Y."/>
            <person name="Fujiwara M."/>
            <person name="Mori M."/>
            <person name="Tomita M."/>
            <person name="Arakawa K."/>
        </authorList>
    </citation>
    <scope>NUCLEOTIDE SEQUENCE [LARGE SCALE GENOMIC DNA]</scope>
</reference>
<protein>
    <submittedName>
        <fullName evidence="1">Uncharacterized protein</fullName>
    </submittedName>
</protein>
<dbReference type="Proteomes" id="UP000499080">
    <property type="component" value="Unassembled WGS sequence"/>
</dbReference>
<proteinExistence type="predicted"/>
<dbReference type="EMBL" id="BGPR01011263">
    <property type="protein sequence ID" value="GBN50425.1"/>
    <property type="molecule type" value="Genomic_DNA"/>
</dbReference>
<name>A0A4Y2PEP3_ARAVE</name>
<comment type="caution">
    <text evidence="1">The sequence shown here is derived from an EMBL/GenBank/DDBJ whole genome shotgun (WGS) entry which is preliminary data.</text>
</comment>
<accession>A0A4Y2PEP3</accession>
<gene>
    <name evidence="1" type="ORF">AVEN_39633_1</name>
</gene>
<keyword evidence="2" id="KW-1185">Reference proteome</keyword>
<evidence type="ECO:0000313" key="2">
    <source>
        <dbReference type="Proteomes" id="UP000499080"/>
    </source>
</evidence>
<dbReference type="AlphaFoldDB" id="A0A4Y2PEP3"/>